<feature type="signal peptide" evidence="3">
    <location>
        <begin position="1"/>
        <end position="25"/>
    </location>
</feature>
<dbReference type="SUPFAM" id="SSF52151">
    <property type="entry name" value="FabD/lysophospholipase-like"/>
    <property type="match status" value="1"/>
</dbReference>
<gene>
    <name evidence="5" type="ORF">DES45_102317</name>
</gene>
<feature type="active site" description="Proton acceptor" evidence="2">
    <location>
        <position position="290"/>
    </location>
</feature>
<feature type="short sequence motif" description="DGA/G" evidence="2">
    <location>
        <begin position="290"/>
        <end position="292"/>
    </location>
</feature>
<accession>A0A370HQV4</accession>
<organism evidence="5 6">
    <name type="scientific">Microvirga subterranea</name>
    <dbReference type="NCBI Taxonomy" id="186651"/>
    <lineage>
        <taxon>Bacteria</taxon>
        <taxon>Pseudomonadati</taxon>
        <taxon>Pseudomonadota</taxon>
        <taxon>Alphaproteobacteria</taxon>
        <taxon>Hyphomicrobiales</taxon>
        <taxon>Methylobacteriaceae</taxon>
        <taxon>Microvirga</taxon>
    </lineage>
</organism>
<dbReference type="RefSeq" id="WP_170151410.1">
    <property type="nucleotide sequence ID" value="NZ_QQBB01000002.1"/>
</dbReference>
<proteinExistence type="predicted"/>
<sequence length="487" mass="53009">MTTGWGLIKQWSLAGAVVLAVSACAGSVDNAPINEPIARVSDQEGWPLGPDQFGSTVVGVAFSGGGMRASAFSYGVLSELDRYEMATDRGQTRMTDMVDLVTGVSGGSVTAAYFGLKGREGLPAFRSRFLERNAEQGFDTDVSLGNVLRIVEDGGVNDRSRFPRWLDENLFDGATYADLFARKRPLVWIAASDIYSRVPFVFEPITFSILCSDLSKVRLSEAVAASAAVPGLFIPMNVENFGASCGGHVPQWYQRGVADTTAPATLRASAAAVMRYRGDPEKYRYVKLLDGGLTDNFGIHSLAVARTNRDRPYMPMTAEQAVRVKRFLFLVVDAGRDPAGNWPRTLASPSGMELAGVVTDAAIDSGVYKGYDYFTTIMRDWQADLRRWRCSLSSDEVVKLRGTLSGWNCADLTFTVGRVSFEDAGAELKAELDKVPTRFKLDPQTLETVISAGETALRNNAVFRSFIRKGPRRAVTASLDSGSQRTE</sequence>
<reference evidence="5 6" key="1">
    <citation type="submission" date="2018-07" db="EMBL/GenBank/DDBJ databases">
        <title>Genomic Encyclopedia of Type Strains, Phase IV (KMG-IV): sequencing the most valuable type-strain genomes for metagenomic binning, comparative biology and taxonomic classification.</title>
        <authorList>
            <person name="Goeker M."/>
        </authorList>
    </citation>
    <scope>NUCLEOTIDE SEQUENCE [LARGE SCALE GENOMIC DNA]</scope>
    <source>
        <strain evidence="5 6">DSM 14364</strain>
    </source>
</reference>
<comment type="caution">
    <text evidence="5">The sequence shown here is derived from an EMBL/GenBank/DDBJ whole genome shotgun (WGS) entry which is preliminary data.</text>
</comment>
<feature type="short sequence motif" description="GXSXG" evidence="2">
    <location>
        <begin position="103"/>
        <end position="107"/>
    </location>
</feature>
<dbReference type="PROSITE" id="PS51635">
    <property type="entry name" value="PNPLA"/>
    <property type="match status" value="1"/>
</dbReference>
<keyword evidence="6" id="KW-1185">Reference proteome</keyword>
<keyword evidence="2" id="KW-0378">Hydrolase</keyword>
<evidence type="ECO:0000256" key="2">
    <source>
        <dbReference type="PROSITE-ProRule" id="PRU01161"/>
    </source>
</evidence>
<keyword evidence="2" id="KW-0442">Lipid degradation</keyword>
<keyword evidence="1 2" id="KW-0443">Lipid metabolism</keyword>
<feature type="domain" description="PNPLA" evidence="4">
    <location>
        <begin position="61"/>
        <end position="303"/>
    </location>
</feature>
<evidence type="ECO:0000256" key="3">
    <source>
        <dbReference type="SAM" id="SignalP"/>
    </source>
</evidence>
<protein>
    <submittedName>
        <fullName evidence="5">Patatin-like phospholipase</fullName>
    </submittedName>
</protein>
<keyword evidence="3" id="KW-0732">Signal</keyword>
<dbReference type="Proteomes" id="UP000254925">
    <property type="component" value="Unassembled WGS sequence"/>
</dbReference>
<dbReference type="InterPro" id="IPR016035">
    <property type="entry name" value="Acyl_Trfase/lysoPLipase"/>
</dbReference>
<feature type="chain" id="PRO_5016911480" evidence="3">
    <location>
        <begin position="26"/>
        <end position="487"/>
    </location>
</feature>
<dbReference type="AlphaFoldDB" id="A0A370HQV4"/>
<dbReference type="InterPro" id="IPR002641">
    <property type="entry name" value="PNPLA_dom"/>
</dbReference>
<feature type="active site" description="Nucleophile" evidence="2">
    <location>
        <position position="105"/>
    </location>
</feature>
<dbReference type="GO" id="GO:0016042">
    <property type="term" value="P:lipid catabolic process"/>
    <property type="evidence" value="ECO:0007669"/>
    <property type="project" value="UniProtKB-UniRule"/>
</dbReference>
<evidence type="ECO:0000313" key="6">
    <source>
        <dbReference type="Proteomes" id="UP000254925"/>
    </source>
</evidence>
<evidence type="ECO:0000313" key="5">
    <source>
        <dbReference type="EMBL" id="RDI60929.1"/>
    </source>
</evidence>
<dbReference type="EMBL" id="QQBB01000002">
    <property type="protein sequence ID" value="RDI60929.1"/>
    <property type="molecule type" value="Genomic_DNA"/>
</dbReference>
<evidence type="ECO:0000259" key="4">
    <source>
        <dbReference type="PROSITE" id="PS51635"/>
    </source>
</evidence>
<dbReference type="Pfam" id="PF01734">
    <property type="entry name" value="Patatin"/>
    <property type="match status" value="1"/>
</dbReference>
<comment type="caution">
    <text evidence="2">Lacks conserved residue(s) required for the propagation of feature annotation.</text>
</comment>
<name>A0A370HQV4_9HYPH</name>
<dbReference type="GO" id="GO:0016787">
    <property type="term" value="F:hydrolase activity"/>
    <property type="evidence" value="ECO:0007669"/>
    <property type="project" value="UniProtKB-UniRule"/>
</dbReference>
<dbReference type="Gene3D" id="3.40.1090.10">
    <property type="entry name" value="Cytosolic phospholipase A2 catalytic domain"/>
    <property type="match status" value="2"/>
</dbReference>
<evidence type="ECO:0000256" key="1">
    <source>
        <dbReference type="ARBA" id="ARBA00023098"/>
    </source>
</evidence>